<dbReference type="PROSITE" id="PS50297">
    <property type="entry name" value="ANK_REP_REGION"/>
    <property type="match status" value="4"/>
</dbReference>
<dbReference type="PANTHER" id="PTHR24173">
    <property type="entry name" value="ANKYRIN REPEAT CONTAINING"/>
    <property type="match status" value="1"/>
</dbReference>
<reference evidence="5" key="1">
    <citation type="journal article" date="2019" name="Nat. Commun.">
        <title>Expansion of phycobilisome linker gene families in mesophilic red algae.</title>
        <authorList>
            <person name="Lee J."/>
            <person name="Kim D."/>
            <person name="Bhattacharya D."/>
            <person name="Yoon H.S."/>
        </authorList>
    </citation>
    <scope>NUCLEOTIDE SEQUENCE [LARGE SCALE GENOMIC DNA]</scope>
    <source>
        <strain evidence="5">CCMP 1328</strain>
    </source>
</reference>
<feature type="repeat" description="ANK" evidence="3">
    <location>
        <begin position="184"/>
        <end position="216"/>
    </location>
</feature>
<evidence type="ECO:0000313" key="5">
    <source>
        <dbReference type="Proteomes" id="UP000324585"/>
    </source>
</evidence>
<dbReference type="PROSITE" id="PS50088">
    <property type="entry name" value="ANK_REPEAT"/>
    <property type="match status" value="4"/>
</dbReference>
<dbReference type="InterPro" id="IPR036770">
    <property type="entry name" value="Ankyrin_rpt-contain_sf"/>
</dbReference>
<evidence type="ECO:0000313" key="4">
    <source>
        <dbReference type="EMBL" id="KAA8497583.1"/>
    </source>
</evidence>
<dbReference type="InterPro" id="IPR002110">
    <property type="entry name" value="Ankyrin_rpt"/>
</dbReference>
<evidence type="ECO:0000256" key="3">
    <source>
        <dbReference type="PROSITE-ProRule" id="PRU00023"/>
    </source>
</evidence>
<keyword evidence="2 3" id="KW-0040">ANK repeat</keyword>
<keyword evidence="1" id="KW-0677">Repeat</keyword>
<proteinExistence type="predicted"/>
<dbReference type="Pfam" id="PF12796">
    <property type="entry name" value="Ank_2"/>
    <property type="match status" value="2"/>
</dbReference>
<protein>
    <submittedName>
        <fullName evidence="4">Ankyrin-1</fullName>
    </submittedName>
</protein>
<feature type="repeat" description="ANK" evidence="3">
    <location>
        <begin position="85"/>
        <end position="117"/>
    </location>
</feature>
<dbReference type="SMART" id="SM00248">
    <property type="entry name" value="ANK"/>
    <property type="match status" value="8"/>
</dbReference>
<name>A0A5J4Z3Q0_PORPP</name>
<accession>A0A5J4Z3Q0</accession>
<dbReference type="PANTHER" id="PTHR24173:SF74">
    <property type="entry name" value="ANKYRIN REPEAT DOMAIN-CONTAINING PROTEIN 16"/>
    <property type="match status" value="1"/>
</dbReference>
<feature type="repeat" description="ANK" evidence="3">
    <location>
        <begin position="151"/>
        <end position="183"/>
    </location>
</feature>
<dbReference type="OMA" id="DQFTHEG"/>
<keyword evidence="5" id="KW-1185">Reference proteome</keyword>
<dbReference type="OrthoDB" id="1757at2759"/>
<evidence type="ECO:0000256" key="2">
    <source>
        <dbReference type="ARBA" id="ARBA00023043"/>
    </source>
</evidence>
<dbReference type="Gene3D" id="1.25.40.20">
    <property type="entry name" value="Ankyrin repeat-containing domain"/>
    <property type="match status" value="4"/>
</dbReference>
<dbReference type="PRINTS" id="PR01415">
    <property type="entry name" value="ANKYRIN"/>
</dbReference>
<dbReference type="Proteomes" id="UP000324585">
    <property type="component" value="Unassembled WGS sequence"/>
</dbReference>
<dbReference type="SUPFAM" id="SSF48403">
    <property type="entry name" value="Ankyrin repeat"/>
    <property type="match status" value="2"/>
</dbReference>
<dbReference type="AlphaFoldDB" id="A0A5J4Z3Q0"/>
<sequence>MEDDSGPFPLDMVLLRSLNAAAQDGDPVALRSLLDSEDGVMYVDEPCSETGLALLMLAAGNGHVACMRMLLVDYACEVDLVNVKNGFTALHYALQGCHFDAARVLLEWGASPDQFTHEGQNGLMVSAENGDEACVRLLLECGANSDGANADNVTPLMAAVRGGSEPCVRLLLEYGADVHARDSDEYTALMIAVAYGAIECMGTLIQFGANVDAVSDKGESLLLIAARCLEEDIVCMLVNRRDTDTNAKDFKGRTALHALARVGFVTSNALDDPAQYLNIAQWLLRAGIAVDSTDIQDRTPLETVVHAPLLYAAHRDVFEFLLRLGANPNRNASDHRKQTALMTLLAGCSESSTSNSRTTSPGRMHFDPEHTLVLFAGRLSRQHQTRLILEYPYTFSPSNLPHV</sequence>
<dbReference type="Pfam" id="PF13637">
    <property type="entry name" value="Ank_4"/>
    <property type="match status" value="1"/>
</dbReference>
<organism evidence="4 5">
    <name type="scientific">Porphyridium purpureum</name>
    <name type="common">Red alga</name>
    <name type="synonym">Porphyridium cruentum</name>
    <dbReference type="NCBI Taxonomy" id="35688"/>
    <lineage>
        <taxon>Eukaryota</taxon>
        <taxon>Rhodophyta</taxon>
        <taxon>Bangiophyceae</taxon>
        <taxon>Porphyridiales</taxon>
        <taxon>Porphyridiaceae</taxon>
        <taxon>Porphyridium</taxon>
    </lineage>
</organism>
<dbReference type="EMBL" id="VRMN01000001">
    <property type="protein sequence ID" value="KAA8497583.1"/>
    <property type="molecule type" value="Genomic_DNA"/>
</dbReference>
<evidence type="ECO:0000256" key="1">
    <source>
        <dbReference type="ARBA" id="ARBA00022737"/>
    </source>
</evidence>
<gene>
    <name evidence="4" type="ORF">FVE85_5168</name>
</gene>
<comment type="caution">
    <text evidence="4">The sequence shown here is derived from an EMBL/GenBank/DDBJ whole genome shotgun (WGS) entry which is preliminary data.</text>
</comment>
<feature type="repeat" description="ANK" evidence="3">
    <location>
        <begin position="118"/>
        <end position="150"/>
    </location>
</feature>